<dbReference type="EMBL" id="CP044456">
    <property type="protein sequence ID" value="QIC71914.1"/>
    <property type="molecule type" value="Genomic_DNA"/>
</dbReference>
<dbReference type="Proteomes" id="UP000503440">
    <property type="component" value="Plasmid pB18-1"/>
</dbReference>
<keyword evidence="1" id="KW-0614">Plasmid</keyword>
<organism evidence="1 2">
    <name type="scientific">Acinetobacter indicus</name>
    <dbReference type="NCBI Taxonomy" id="756892"/>
    <lineage>
        <taxon>Bacteria</taxon>
        <taxon>Pseudomonadati</taxon>
        <taxon>Pseudomonadota</taxon>
        <taxon>Gammaproteobacteria</taxon>
        <taxon>Moraxellales</taxon>
        <taxon>Moraxellaceae</taxon>
        <taxon>Acinetobacter</taxon>
    </lineage>
</organism>
<accession>A0A6C0Y6N5</accession>
<dbReference type="AlphaFoldDB" id="A0A6C0Y6N5"/>
<reference evidence="1 2" key="1">
    <citation type="submission" date="2019-09" db="EMBL/GenBank/DDBJ databases">
        <title>Non-baumannii Acinetobacter spp. carrying blaNDM-1 isolated in China.</title>
        <authorList>
            <person name="Cui C."/>
            <person name="Chen C."/>
            <person name="Sun J."/>
            <person name="Liu Y."/>
        </authorList>
    </citation>
    <scope>NUCLEOTIDE SEQUENCE [LARGE SCALE GENOMIC DNA]</scope>
    <source>
        <strain evidence="1 2">B18</strain>
        <plasmid evidence="2">pb18-1</plasmid>
    </source>
</reference>
<protein>
    <submittedName>
        <fullName evidence="1">Uncharacterized protein</fullName>
    </submittedName>
</protein>
<gene>
    <name evidence="1" type="ORF">FSC09_16110</name>
</gene>
<geneLocation type="plasmid" evidence="2">
    <name>pb18-1</name>
</geneLocation>
<evidence type="ECO:0000313" key="2">
    <source>
        <dbReference type="Proteomes" id="UP000503440"/>
    </source>
</evidence>
<sequence>MQDEEKEIALMAGRVLQQAGIAAARKGTVMYVANDTIMSKEPNKPPVEIKKLTGRNPQLAHKIKAGVTYKLKKRKFESE</sequence>
<dbReference type="RefSeq" id="WP_163146574.1">
    <property type="nucleotide sequence ID" value="NZ_CP044456.1"/>
</dbReference>
<evidence type="ECO:0000313" key="1">
    <source>
        <dbReference type="EMBL" id="QIC71914.1"/>
    </source>
</evidence>
<name>A0A6C0Y6N5_9GAMM</name>
<proteinExistence type="predicted"/>